<accession>A3KIK0</accession>
<evidence type="ECO:0008006" key="3">
    <source>
        <dbReference type="Google" id="ProtNLM"/>
    </source>
</evidence>
<dbReference type="AlphaFoldDB" id="A3KIK0"/>
<protein>
    <recommendedName>
        <fullName evidence="3">DUF3500 domain-containing protein</fullName>
    </recommendedName>
</protein>
<evidence type="ECO:0000313" key="2">
    <source>
        <dbReference type="EMBL" id="CAJ89534.1"/>
    </source>
</evidence>
<dbReference type="PANTHER" id="PTHR37489:SF1">
    <property type="entry name" value="DUF3500 DOMAIN-CONTAINING PROTEIN"/>
    <property type="match status" value="1"/>
</dbReference>
<evidence type="ECO:0000256" key="1">
    <source>
        <dbReference type="SAM" id="MobiDB-lite"/>
    </source>
</evidence>
<dbReference type="InterPro" id="IPR021889">
    <property type="entry name" value="DUF3500"/>
</dbReference>
<gene>
    <name evidence="2" type="ORF">SAML0548</name>
</gene>
<proteinExistence type="predicted"/>
<sequence length="421" mass="46665">MVAARRLICRMPRRTTSSPERVRGPAESSPQRRGWFTATEQDERTRGAGHAPTPERPGSVLGRRTRSGVPPPPDDAPWDNQGRHRPAGAPHWAPTGRRDVDVHGSRATAAEMREAVRVLLRVLEPEQVKELRERPARLDAPELREWTYLPGPRPGLSTEGLDARQREAVDALLTTAHSAPGAELARGAIEVERHRRATVGAAGADRYWVRLLGDPEGDAPWGWRMNGHHLAVHVLVTTAGLRVTPHFVGAEPARVAHGPQAGRRLLGPEEDLARELVTDLDLGRRSRAVFAAEPPDDILTRDDPFADPGLLPAGLAHGDMSPGQQRLVERLVRRYLDRAPAVYARECWSDVVAHGLGTLSFAWAGGREPGDRHYYCVRGPDLLIEYDNTQDDGNHAHSVWRHVRHDWGADLLRAHYTEQHG</sequence>
<dbReference type="EMBL" id="AM238663">
    <property type="protein sequence ID" value="CAJ89534.1"/>
    <property type="molecule type" value="Genomic_DNA"/>
</dbReference>
<dbReference type="Pfam" id="PF12006">
    <property type="entry name" value="DUF3500"/>
    <property type="match status" value="1"/>
</dbReference>
<reference evidence="2" key="1">
    <citation type="journal article" date="2006" name="Mol. Biol. Evol.">
        <title>Evolution of the terminal regions of the Streptomyces linear chromosome.</title>
        <authorList>
            <person name="Choulet F."/>
            <person name="Aigle B."/>
            <person name="Gallois A."/>
            <person name="Mangenot S."/>
            <person name="Gerbaud C."/>
            <person name="Truong C."/>
            <person name="Francou F.X."/>
            <person name="Fourrier C."/>
            <person name="Guerineau M."/>
            <person name="Decaris B."/>
            <person name="Barbe V."/>
            <person name="Pernodet J.L."/>
            <person name="Leblond P."/>
        </authorList>
    </citation>
    <scope>NUCLEOTIDE SEQUENCE</scope>
    <source>
        <strain evidence="2">ATCC 23877</strain>
    </source>
</reference>
<feature type="region of interest" description="Disordered" evidence="1">
    <location>
        <begin position="1"/>
        <end position="99"/>
    </location>
</feature>
<name>A3KIK0_STRA7</name>
<organism evidence="2">
    <name type="scientific">Streptomyces ambofaciens (strain ATCC 23877 / 3486 / DSM 40053 / JCM 4204 / NBRC 12836 / NRRL B-2516)</name>
    <dbReference type="NCBI Taxonomy" id="278992"/>
    <lineage>
        <taxon>Bacteria</taxon>
        <taxon>Bacillati</taxon>
        <taxon>Actinomycetota</taxon>
        <taxon>Actinomycetes</taxon>
        <taxon>Kitasatosporales</taxon>
        <taxon>Streptomycetaceae</taxon>
        <taxon>Streptomyces</taxon>
    </lineage>
</organism>
<dbReference type="PANTHER" id="PTHR37489">
    <property type="entry name" value="DUF3500 DOMAIN-CONTAINING PROTEIN"/>
    <property type="match status" value="1"/>
</dbReference>